<dbReference type="InterPro" id="IPR016024">
    <property type="entry name" value="ARM-type_fold"/>
</dbReference>
<dbReference type="Gene3D" id="1.25.10.10">
    <property type="entry name" value="Leucine-rich Repeat Variant"/>
    <property type="match status" value="2"/>
</dbReference>
<feature type="region of interest" description="Disordered" evidence="7">
    <location>
        <begin position="590"/>
        <end position="618"/>
    </location>
</feature>
<feature type="domain" description="Condensin complex subunit 1 C-terminal" evidence="8">
    <location>
        <begin position="1052"/>
        <end position="1141"/>
    </location>
</feature>
<feature type="compositionally biased region" description="Polar residues" evidence="7">
    <location>
        <begin position="1548"/>
        <end position="1560"/>
    </location>
</feature>
<feature type="compositionally biased region" description="Low complexity" evidence="7">
    <location>
        <begin position="1741"/>
        <end position="1756"/>
    </location>
</feature>
<keyword evidence="6" id="KW-0131">Cell cycle</keyword>
<feature type="region of interest" description="Disordered" evidence="7">
    <location>
        <begin position="1468"/>
        <end position="1512"/>
    </location>
</feature>
<keyword evidence="2" id="KW-0132">Cell division</keyword>
<dbReference type="GO" id="GO:0007076">
    <property type="term" value="P:mitotic chromosome condensation"/>
    <property type="evidence" value="ECO:0007669"/>
    <property type="project" value="InterPro"/>
</dbReference>
<feature type="region of interest" description="Disordered" evidence="7">
    <location>
        <begin position="93"/>
        <end position="171"/>
    </location>
</feature>
<gene>
    <name evidence="9" type="ORF">RB653_004546</name>
</gene>
<feature type="compositionally biased region" description="Low complexity" evidence="7">
    <location>
        <begin position="1707"/>
        <end position="1724"/>
    </location>
</feature>
<evidence type="ECO:0000256" key="1">
    <source>
        <dbReference type="ARBA" id="ARBA00004123"/>
    </source>
</evidence>
<evidence type="ECO:0000256" key="6">
    <source>
        <dbReference type="ARBA" id="ARBA00023306"/>
    </source>
</evidence>
<feature type="compositionally biased region" description="Polar residues" evidence="7">
    <location>
        <begin position="1665"/>
        <end position="1681"/>
    </location>
</feature>
<feature type="compositionally biased region" description="Low complexity" evidence="7">
    <location>
        <begin position="261"/>
        <end position="274"/>
    </location>
</feature>
<comment type="subcellular location">
    <subcellularLocation>
        <location evidence="1">Nucleus</location>
    </subcellularLocation>
</comment>
<dbReference type="InterPro" id="IPR011989">
    <property type="entry name" value="ARM-like"/>
</dbReference>
<dbReference type="Pfam" id="PF12765">
    <property type="entry name" value="Cohesin_HEAT"/>
    <property type="match status" value="2"/>
</dbReference>
<dbReference type="GO" id="GO:0000779">
    <property type="term" value="C:condensed chromosome, centromeric region"/>
    <property type="evidence" value="ECO:0007669"/>
    <property type="project" value="TreeGrafter"/>
</dbReference>
<keyword evidence="5" id="KW-0539">Nucleus</keyword>
<keyword evidence="3" id="KW-0498">Mitosis</keyword>
<feature type="compositionally biased region" description="Basic residues" evidence="7">
    <location>
        <begin position="102"/>
        <end position="129"/>
    </location>
</feature>
<keyword evidence="10" id="KW-1185">Reference proteome</keyword>
<dbReference type="PANTHER" id="PTHR14222:SF1">
    <property type="entry name" value="CONDENSIN-2 COMPLEX SUBUNIT D3"/>
    <property type="match status" value="1"/>
</dbReference>
<feature type="compositionally biased region" description="Basic and acidic residues" evidence="7">
    <location>
        <begin position="590"/>
        <end position="599"/>
    </location>
</feature>
<organism evidence="9 10">
    <name type="scientific">Dictyostelium firmibasis</name>
    <dbReference type="NCBI Taxonomy" id="79012"/>
    <lineage>
        <taxon>Eukaryota</taxon>
        <taxon>Amoebozoa</taxon>
        <taxon>Evosea</taxon>
        <taxon>Eumycetozoa</taxon>
        <taxon>Dictyostelia</taxon>
        <taxon>Dictyosteliales</taxon>
        <taxon>Dictyosteliaceae</taxon>
        <taxon>Dictyostelium</taxon>
    </lineage>
</organism>
<reference evidence="9 10" key="1">
    <citation type="submission" date="2023-11" db="EMBL/GenBank/DDBJ databases">
        <title>Dfirmibasis_genome.</title>
        <authorList>
            <person name="Edelbroek B."/>
            <person name="Kjellin J."/>
            <person name="Jerlstrom-Hultqvist J."/>
            <person name="Soderbom F."/>
        </authorList>
    </citation>
    <scope>NUCLEOTIDE SEQUENCE [LARGE SCALE GENOMIC DNA]</scope>
    <source>
        <strain evidence="9 10">TNS-C-14</strain>
    </source>
</reference>
<keyword evidence="4" id="KW-0226">DNA condensation</keyword>
<protein>
    <recommendedName>
        <fullName evidence="8">Condensin complex subunit 1 C-terminal domain-containing protein</fullName>
    </recommendedName>
</protein>
<dbReference type="InterPro" id="IPR032682">
    <property type="entry name" value="Cnd1_C"/>
</dbReference>
<dbReference type="GO" id="GO:0005634">
    <property type="term" value="C:nucleus"/>
    <property type="evidence" value="ECO:0007669"/>
    <property type="project" value="UniProtKB-SubCell"/>
</dbReference>
<evidence type="ECO:0000313" key="10">
    <source>
        <dbReference type="Proteomes" id="UP001344447"/>
    </source>
</evidence>
<evidence type="ECO:0000256" key="3">
    <source>
        <dbReference type="ARBA" id="ARBA00022776"/>
    </source>
</evidence>
<feature type="compositionally biased region" description="Acidic residues" evidence="7">
    <location>
        <begin position="132"/>
        <end position="154"/>
    </location>
</feature>
<feature type="region of interest" description="Disordered" evidence="7">
    <location>
        <begin position="250"/>
        <end position="300"/>
    </location>
</feature>
<dbReference type="GO" id="GO:0042393">
    <property type="term" value="F:histone binding"/>
    <property type="evidence" value="ECO:0007669"/>
    <property type="project" value="TreeGrafter"/>
</dbReference>
<feature type="region of interest" description="Disordered" evidence="7">
    <location>
        <begin position="941"/>
        <end position="960"/>
    </location>
</feature>
<dbReference type="PANTHER" id="PTHR14222">
    <property type="entry name" value="CONDENSIN"/>
    <property type="match status" value="1"/>
</dbReference>
<sequence>MVKKSRSDEDYSGSGRQLKNNNGFDNILDFGIDKIPQETLNSIWRGDELPRDGKEIANHIANSIKNEQLESVLKYLRIISDSIPELDISTISYSSQQPSKSSKQKKQSKKKQNVNNKNKNKKRSSKKKKNESDEEEDDEEEKDKEEEEEEDKEEEEKIEKMEEDIQLQNEPEQTSNQFIEFLELNEISVQNLSALLYWLITSTAIKNQEVKFNAASIYSRMIVLVRKSFHPFIFRSVMKLFSVKKPEVKTPFSNNKKDSSKSSSQSQSQSQSQGEENEDEEQDDDANDEDNGENSENNGSKELNQKIWLKKVCILLEDMNWLFYRFSLASFSEPLTNSIESIANLARSQNFKKVKSKGQRANNQLDHDEKNVIDLSFKVLVNLTQENRHGPLQIVLPIILKEFINTLTLNPGKIIPPTVSKQLILDRDFVLDFIHDTLLPNPNTHEQIHILIQHICMRVMDRSEYRNHTVDSITKIFSNLSSHQRFINNFFITYSKNSKSHFRSFSVEVSLSLLQNFKSIKENFQVEEELLIQQLLGILVNRSSDKVSVVRSKALSCLSMLFENNDTLDLIKHHLKNVFDLDHYENKNEDYNSDKKMVDSDDEDEKQSNVNAINNDNGKKKPSLLSFLSKRSEDEKSAVRKSALQVLEVISLQNGATKPILNILLKKTNDSSPLVRKQVISTLTLLLKSYPNDMAIIDTWRKAVIPLITDREQTIMDKSLDSINEILFGSILNPENNTFIWKLLNDISIEMKPYLHKICGLMSSRKMITPQLIKSVQSIIKASKDENISGGWTLFSEISYCCPDKLDQALVIGAWNRLKGQVEDPSLSNEEHTEKVSLLCSVLTVIETLCTSILPLDKSNALFNEIYSMVIKFSYDPTITQLFIIILVKLTNRICKVDGSSKVNSVIADWTNNILKICDERLSKYALPNLLITTLMKPTTNDENDNGNVNSSSVDKGEKQQQQQHEDKIALYLFTIGEIIQIPQAIIPGRLRIVVQALIAPRLMGDEGELIPTSIRAHAFITLGKLCLGDDKMAKKCIATFAKELEISESPIIRNNVMVVMCDLCIRYTQLVDNYIPNIAMCLRDPSELVRRQTLVLLTRLLQEDYVKWRGSLFFRFVEALVDPSPIVKQFANYCLMNVLQIKYGTIQGGPGGASGGNANTAKDHHGNVFFTHFIETIFVLNNCKAHPNYNQISANPTFSLANIRNAANVNAVQFSHHGQENFEKRMSIYVTFLTNMKDEHRFLTMNRLVKDILLEVSEERFDIEQCHGVIYDTLSILASKEIKLQSINALKSTIENADGEEMSEKQVQSEEAKGKFLTLVQKKAIIESIIPILVELKTLFEKKRSNLTRLVVAFFRELFKDYKKELSEFLGANRQLEKEIEYDIKNLNKKQVQSPMKQNPSSLQMGQTPMKRRSLGGVNINGSPSVGSGGPIGTPTKPDMSNFLVPQVRTPKPPGSNRRLSIATTTPTLKPFNQPLGRLSVTPMKPSPTTTTTTTTANSTEQQSTPFKQGSNNLFGSNLGGSTTPFANRTPIRSAMRHSIGGIPSSAYKSNNSTPSVRFNDTEDQQPIPPPKFTTIPSSLPIRIPMEVKNSLGADIVLPNPDKPPTIQKWNISFGNDDDKKMKDAEEEEHEEEHKEEQKGEEKAEVEEEEEETVQKKRGRKPQTSKISTRTQTLSKETTVNNKPQNQSENEKEEKEVILPKRTRKPSSSTTTTTRSRRQQPIELEQEEEEIVQVKKRGKTSNSKSTPTTTTKKRK</sequence>
<dbReference type="SUPFAM" id="SSF48371">
    <property type="entry name" value="ARM repeat"/>
    <property type="match status" value="2"/>
</dbReference>
<accession>A0AAN7U7P1</accession>
<feature type="compositionally biased region" description="Basic and acidic residues" evidence="7">
    <location>
        <begin position="1690"/>
        <end position="1700"/>
    </location>
</feature>
<evidence type="ECO:0000313" key="9">
    <source>
        <dbReference type="EMBL" id="KAK5582956.1"/>
    </source>
</evidence>
<dbReference type="FunFam" id="1.25.10.10:FF:000691">
    <property type="entry name" value="Condensin-2 complex subunit D3"/>
    <property type="match status" value="1"/>
</dbReference>
<evidence type="ECO:0000256" key="4">
    <source>
        <dbReference type="ARBA" id="ARBA00023067"/>
    </source>
</evidence>
<feature type="region of interest" description="Disordered" evidence="7">
    <location>
        <begin position="1596"/>
        <end position="1756"/>
    </location>
</feature>
<feature type="compositionally biased region" description="Polar residues" evidence="7">
    <location>
        <begin position="1498"/>
        <end position="1510"/>
    </location>
</feature>
<name>A0AAN7U7P1_9MYCE</name>
<dbReference type="Proteomes" id="UP001344447">
    <property type="component" value="Unassembled WGS sequence"/>
</dbReference>
<evidence type="ECO:0000259" key="8">
    <source>
        <dbReference type="Pfam" id="PF12717"/>
    </source>
</evidence>
<feature type="region of interest" description="Disordered" evidence="7">
    <location>
        <begin position="1542"/>
        <end position="1579"/>
    </location>
</feature>
<dbReference type="EMBL" id="JAVFKY010000001">
    <property type="protein sequence ID" value="KAK5582956.1"/>
    <property type="molecule type" value="Genomic_DNA"/>
</dbReference>
<feature type="compositionally biased region" description="Basic and acidic residues" evidence="7">
    <location>
        <begin position="1633"/>
        <end position="1644"/>
    </location>
</feature>
<dbReference type="InterPro" id="IPR026003">
    <property type="entry name" value="Cohesin_HEAT"/>
</dbReference>
<feature type="region of interest" description="Disordered" evidence="7">
    <location>
        <begin position="1"/>
        <end position="22"/>
    </location>
</feature>
<comment type="caution">
    <text evidence="9">The sequence shown here is derived from an EMBL/GenBank/DDBJ whole genome shotgun (WGS) entry which is preliminary data.</text>
</comment>
<evidence type="ECO:0000256" key="5">
    <source>
        <dbReference type="ARBA" id="ARBA00023242"/>
    </source>
</evidence>
<dbReference type="GO" id="GO:0010032">
    <property type="term" value="P:meiotic chromosome condensation"/>
    <property type="evidence" value="ECO:0007669"/>
    <property type="project" value="TreeGrafter"/>
</dbReference>
<dbReference type="GO" id="GO:0051301">
    <property type="term" value="P:cell division"/>
    <property type="evidence" value="ECO:0007669"/>
    <property type="project" value="UniProtKB-KW"/>
</dbReference>
<evidence type="ECO:0000256" key="7">
    <source>
        <dbReference type="SAM" id="MobiDB-lite"/>
    </source>
</evidence>
<dbReference type="GO" id="GO:0000796">
    <property type="term" value="C:condensin complex"/>
    <property type="evidence" value="ECO:0007669"/>
    <property type="project" value="TreeGrafter"/>
</dbReference>
<dbReference type="Pfam" id="PF12717">
    <property type="entry name" value="Cnd1"/>
    <property type="match status" value="1"/>
</dbReference>
<feature type="compositionally biased region" description="Acidic residues" evidence="7">
    <location>
        <begin position="275"/>
        <end position="293"/>
    </location>
</feature>
<dbReference type="InterPro" id="IPR026971">
    <property type="entry name" value="CND1/NCAPD3"/>
</dbReference>
<evidence type="ECO:0000256" key="2">
    <source>
        <dbReference type="ARBA" id="ARBA00022618"/>
    </source>
</evidence>
<proteinExistence type="predicted"/>